<dbReference type="InterPro" id="IPR007267">
    <property type="entry name" value="GtrA_DPMS_TM"/>
</dbReference>
<dbReference type="PANTHER" id="PTHR38459:SF1">
    <property type="entry name" value="PROPHAGE BACTOPRENOL-LINKED GLUCOSE TRANSLOCASE HOMOLOG"/>
    <property type="match status" value="1"/>
</dbReference>
<comment type="subcellular location">
    <subcellularLocation>
        <location evidence="1">Membrane</location>
        <topology evidence="1">Multi-pass membrane protein</topology>
    </subcellularLocation>
</comment>
<sequence length="133" mass="14133">MSAGLLSQITRFTGIGAIATLVHMGVALLCSSLFGFEPQPANFAGFCAAVGVSYMGHGRVTFDTNLKHRFHAPRFLTASALALGLSSGLTQVITVKLGHPLAFAMLAMAVVVPLCSFLLYKFWVFSEPQRSGP</sequence>
<name>A0ABZ2HG01_9RHOB</name>
<feature type="transmembrane region" description="Helical" evidence="6">
    <location>
        <begin position="101"/>
        <end position="120"/>
    </location>
</feature>
<feature type="transmembrane region" description="Helical" evidence="6">
    <location>
        <begin position="74"/>
        <end position="95"/>
    </location>
</feature>
<evidence type="ECO:0000256" key="4">
    <source>
        <dbReference type="ARBA" id="ARBA00022989"/>
    </source>
</evidence>
<keyword evidence="3 6" id="KW-0812">Transmembrane</keyword>
<proteinExistence type="inferred from homology"/>
<keyword evidence="9" id="KW-1185">Reference proteome</keyword>
<evidence type="ECO:0000256" key="6">
    <source>
        <dbReference type="SAM" id="Phobius"/>
    </source>
</evidence>
<evidence type="ECO:0000313" key="8">
    <source>
        <dbReference type="EMBL" id="WWR45351.1"/>
    </source>
</evidence>
<evidence type="ECO:0000313" key="9">
    <source>
        <dbReference type="Proteomes" id="UP001364156"/>
    </source>
</evidence>
<gene>
    <name evidence="8" type="ORF">RZ517_11095</name>
</gene>
<comment type="similarity">
    <text evidence="2">Belongs to the GtrA family.</text>
</comment>
<feature type="transmembrane region" description="Helical" evidence="6">
    <location>
        <begin position="42"/>
        <end position="62"/>
    </location>
</feature>
<dbReference type="Proteomes" id="UP001364156">
    <property type="component" value="Chromosome"/>
</dbReference>
<dbReference type="Pfam" id="PF04138">
    <property type="entry name" value="GtrA_DPMS_TM"/>
    <property type="match status" value="1"/>
</dbReference>
<protein>
    <submittedName>
        <fullName evidence="8">GtrA family protein</fullName>
    </submittedName>
</protein>
<evidence type="ECO:0000256" key="5">
    <source>
        <dbReference type="ARBA" id="ARBA00023136"/>
    </source>
</evidence>
<keyword evidence="4 6" id="KW-1133">Transmembrane helix</keyword>
<keyword evidence="5 6" id="KW-0472">Membrane</keyword>
<dbReference type="RefSeq" id="WP_338548295.1">
    <property type="nucleotide sequence ID" value="NZ_CP146069.1"/>
</dbReference>
<evidence type="ECO:0000259" key="7">
    <source>
        <dbReference type="Pfam" id="PF04138"/>
    </source>
</evidence>
<feature type="transmembrane region" description="Helical" evidence="6">
    <location>
        <begin position="12"/>
        <end position="36"/>
    </location>
</feature>
<evidence type="ECO:0000256" key="2">
    <source>
        <dbReference type="ARBA" id="ARBA00009399"/>
    </source>
</evidence>
<accession>A0ABZ2HG01</accession>
<organism evidence="8 9">
    <name type="scientific">Roseovarius phycicola</name>
    <dbReference type="NCBI Taxonomy" id="3080976"/>
    <lineage>
        <taxon>Bacteria</taxon>
        <taxon>Pseudomonadati</taxon>
        <taxon>Pseudomonadota</taxon>
        <taxon>Alphaproteobacteria</taxon>
        <taxon>Rhodobacterales</taxon>
        <taxon>Roseobacteraceae</taxon>
        <taxon>Roseovarius</taxon>
    </lineage>
</organism>
<feature type="domain" description="GtrA/DPMS transmembrane" evidence="7">
    <location>
        <begin position="11"/>
        <end position="125"/>
    </location>
</feature>
<dbReference type="InterPro" id="IPR051401">
    <property type="entry name" value="GtrA_CellWall_Glycosyl"/>
</dbReference>
<reference evidence="8 9" key="1">
    <citation type="submission" date="2023-10" db="EMBL/GenBank/DDBJ databases">
        <title>Roseovarius strain S88 nov., isolated from a marine algae.</title>
        <authorList>
            <person name="Lee M.W."/>
            <person name="Lee J.K."/>
            <person name="Kim J.M."/>
            <person name="Choi D.G."/>
            <person name="Baek J.H."/>
            <person name="Bayburt H."/>
            <person name="Jung J.J."/>
            <person name="Han D.M."/>
            <person name="Jeon C.O."/>
        </authorList>
    </citation>
    <scope>NUCLEOTIDE SEQUENCE [LARGE SCALE GENOMIC DNA]</scope>
    <source>
        <strain evidence="8 9">S88</strain>
    </source>
</reference>
<dbReference type="EMBL" id="CP146069">
    <property type="protein sequence ID" value="WWR45351.1"/>
    <property type="molecule type" value="Genomic_DNA"/>
</dbReference>
<evidence type="ECO:0000256" key="3">
    <source>
        <dbReference type="ARBA" id="ARBA00022692"/>
    </source>
</evidence>
<dbReference type="PANTHER" id="PTHR38459">
    <property type="entry name" value="PROPHAGE BACTOPRENOL-LINKED GLUCOSE TRANSLOCASE HOMOLOG"/>
    <property type="match status" value="1"/>
</dbReference>
<evidence type="ECO:0000256" key="1">
    <source>
        <dbReference type="ARBA" id="ARBA00004141"/>
    </source>
</evidence>